<dbReference type="InterPro" id="IPR036396">
    <property type="entry name" value="Cyt_P450_sf"/>
</dbReference>
<dbReference type="PANTHER" id="PTHR24305:SF187">
    <property type="entry name" value="P450, PUTATIVE (EUROFUNG)-RELATED"/>
    <property type="match status" value="1"/>
</dbReference>
<keyword evidence="10" id="KW-0503">Monooxygenase</keyword>
<dbReference type="InterPro" id="IPR001128">
    <property type="entry name" value="Cyt_P450"/>
</dbReference>
<evidence type="ECO:0000313" key="15">
    <source>
        <dbReference type="Proteomes" id="UP000094444"/>
    </source>
</evidence>
<comment type="similarity">
    <text evidence="3">Belongs to the cytochrome P450 family.</text>
</comment>
<evidence type="ECO:0000256" key="9">
    <source>
        <dbReference type="ARBA" id="ARBA00023004"/>
    </source>
</evidence>
<dbReference type="EMBL" id="MAVT02000956">
    <property type="protein sequence ID" value="POS72648.1"/>
    <property type="molecule type" value="Genomic_DNA"/>
</dbReference>
<dbReference type="InParanoid" id="A0A2P5HQZ3"/>
<sequence length="550" mass="61981">MHYAPATISQLAVSFAAGVGLHLAIFRHGEWDDDTNTILVGAAAGEAFSTLLIHLYFSKTLNASMYHGLHWVLAAIVGIYTSMLVYRAFFHRLLRFPGPFTARLSTLHMTLRAAKTRQIYGYIQDLHKKFGDYVRVGPTELSITDPAAFAAIYGPTSKCTKGPFYNTLNPTVSLHMTRNKKEHAQRRRAWDMAFSGKALKDYDERVIAYSNDLLNTVEQERQDKPVNASQLFNYYTFDVMGDLAFGKGFGMLKDHVDHSFLKIVHTNMDVVGIFFRLQWLFTMLRSIPILNSGTIEFRKLVRSLVNNRVKTEPHVPDIFSWILKDFRKISNPSWQQSQNLYGDGALIVVAGSDTTASALSCLLYNLSTHPDLYQKLQAEVDEFFASGDVGDDFETSSLGKLTYLQACIDESLRMFPPFMSGVQRQTPPEGLQIGDVFIPGDTIVQMPTYAMCRDPRNFTQPDEFIPERWTTRPELVKNASASSPFSIGRYACVGKQLSLMEVRRVTTLIARSYDVAMAPDQTKEAFLGGLRDNFTLATPKLDLEFSPRTK</sequence>
<keyword evidence="11 13" id="KW-0472">Membrane</keyword>
<evidence type="ECO:0000256" key="6">
    <source>
        <dbReference type="ARBA" id="ARBA00022723"/>
    </source>
</evidence>
<dbReference type="PRINTS" id="PR00385">
    <property type="entry name" value="P450"/>
</dbReference>
<organism evidence="14 15">
    <name type="scientific">Diaporthe helianthi</name>
    <dbReference type="NCBI Taxonomy" id="158607"/>
    <lineage>
        <taxon>Eukaryota</taxon>
        <taxon>Fungi</taxon>
        <taxon>Dikarya</taxon>
        <taxon>Ascomycota</taxon>
        <taxon>Pezizomycotina</taxon>
        <taxon>Sordariomycetes</taxon>
        <taxon>Sordariomycetidae</taxon>
        <taxon>Diaporthales</taxon>
        <taxon>Diaporthaceae</taxon>
        <taxon>Diaporthe</taxon>
    </lineage>
</organism>
<feature type="transmembrane region" description="Helical" evidence="13">
    <location>
        <begin position="69"/>
        <end position="89"/>
    </location>
</feature>
<name>A0A2P5HQZ3_DIAHE</name>
<evidence type="ECO:0000256" key="8">
    <source>
        <dbReference type="ARBA" id="ARBA00023002"/>
    </source>
</evidence>
<accession>A0A2P5HQZ3</accession>
<dbReference type="STRING" id="158607.A0A2P5HQZ3"/>
<feature type="binding site" description="axial binding residue" evidence="12">
    <location>
        <position position="492"/>
    </location>
    <ligand>
        <name>heme</name>
        <dbReference type="ChEBI" id="CHEBI:30413"/>
    </ligand>
    <ligandPart>
        <name>Fe</name>
        <dbReference type="ChEBI" id="CHEBI:18248"/>
    </ligandPart>
</feature>
<keyword evidence="15" id="KW-1185">Reference proteome</keyword>
<dbReference type="PANTHER" id="PTHR24305">
    <property type="entry name" value="CYTOCHROME P450"/>
    <property type="match status" value="1"/>
</dbReference>
<protein>
    <submittedName>
        <fullName evidence="14">Benzoate 4-monooxygenase cytochrome P450</fullName>
    </submittedName>
</protein>
<dbReference type="Gene3D" id="1.10.630.10">
    <property type="entry name" value="Cytochrome P450"/>
    <property type="match status" value="1"/>
</dbReference>
<dbReference type="OrthoDB" id="6692864at2759"/>
<evidence type="ECO:0000256" key="3">
    <source>
        <dbReference type="ARBA" id="ARBA00010617"/>
    </source>
</evidence>
<evidence type="ECO:0000256" key="1">
    <source>
        <dbReference type="ARBA" id="ARBA00001971"/>
    </source>
</evidence>
<dbReference type="PRINTS" id="PR00463">
    <property type="entry name" value="EP450I"/>
</dbReference>
<dbReference type="Proteomes" id="UP000094444">
    <property type="component" value="Unassembled WGS sequence"/>
</dbReference>
<dbReference type="GO" id="GO:0016705">
    <property type="term" value="F:oxidoreductase activity, acting on paired donors, with incorporation or reduction of molecular oxygen"/>
    <property type="evidence" value="ECO:0007669"/>
    <property type="project" value="InterPro"/>
</dbReference>
<reference evidence="14" key="1">
    <citation type="submission" date="2017-09" db="EMBL/GenBank/DDBJ databases">
        <title>Polyketide synthases of a Diaporthe helianthi virulent isolate.</title>
        <authorList>
            <person name="Baroncelli R."/>
        </authorList>
    </citation>
    <scope>NUCLEOTIDE SEQUENCE [LARGE SCALE GENOMIC DNA]</scope>
    <source>
        <strain evidence="14">7/96</strain>
    </source>
</reference>
<proteinExistence type="inferred from homology"/>
<dbReference type="CDD" id="cd11061">
    <property type="entry name" value="CYP67-like"/>
    <property type="match status" value="1"/>
</dbReference>
<dbReference type="GO" id="GO:1902181">
    <property type="term" value="P:verruculogen biosynthetic process"/>
    <property type="evidence" value="ECO:0007669"/>
    <property type="project" value="UniProtKB-ARBA"/>
</dbReference>
<keyword evidence="9 12" id="KW-0408">Iron</keyword>
<dbReference type="FunFam" id="1.10.630.10:FF:000063">
    <property type="entry name" value="Cytochrome P450 monooxygenase"/>
    <property type="match status" value="1"/>
</dbReference>
<dbReference type="GO" id="GO:0004497">
    <property type="term" value="F:monooxygenase activity"/>
    <property type="evidence" value="ECO:0007669"/>
    <property type="project" value="UniProtKB-KW"/>
</dbReference>
<keyword evidence="4 12" id="KW-0349">Heme</keyword>
<dbReference type="GO" id="GO:0005506">
    <property type="term" value="F:iron ion binding"/>
    <property type="evidence" value="ECO:0007669"/>
    <property type="project" value="InterPro"/>
</dbReference>
<evidence type="ECO:0000256" key="4">
    <source>
        <dbReference type="ARBA" id="ARBA00022617"/>
    </source>
</evidence>
<evidence type="ECO:0000313" key="14">
    <source>
        <dbReference type="EMBL" id="POS72648.1"/>
    </source>
</evidence>
<gene>
    <name evidence="14" type="ORF">DHEL01_v208959</name>
</gene>
<evidence type="ECO:0000256" key="5">
    <source>
        <dbReference type="ARBA" id="ARBA00022692"/>
    </source>
</evidence>
<dbReference type="AlphaFoldDB" id="A0A2P5HQZ3"/>
<evidence type="ECO:0000256" key="2">
    <source>
        <dbReference type="ARBA" id="ARBA00004370"/>
    </source>
</evidence>
<evidence type="ECO:0000256" key="10">
    <source>
        <dbReference type="ARBA" id="ARBA00023033"/>
    </source>
</evidence>
<comment type="caution">
    <text evidence="14">The sequence shown here is derived from an EMBL/GenBank/DDBJ whole genome shotgun (WGS) entry which is preliminary data.</text>
</comment>
<evidence type="ECO:0000256" key="7">
    <source>
        <dbReference type="ARBA" id="ARBA00022989"/>
    </source>
</evidence>
<dbReference type="SUPFAM" id="SSF48264">
    <property type="entry name" value="Cytochrome P450"/>
    <property type="match status" value="1"/>
</dbReference>
<evidence type="ECO:0000256" key="13">
    <source>
        <dbReference type="SAM" id="Phobius"/>
    </source>
</evidence>
<keyword evidence="6 12" id="KW-0479">Metal-binding</keyword>
<comment type="cofactor">
    <cofactor evidence="1 12">
        <name>heme</name>
        <dbReference type="ChEBI" id="CHEBI:30413"/>
    </cofactor>
</comment>
<dbReference type="GO" id="GO:0016020">
    <property type="term" value="C:membrane"/>
    <property type="evidence" value="ECO:0007669"/>
    <property type="project" value="UniProtKB-SubCell"/>
</dbReference>
<feature type="transmembrane region" description="Helical" evidence="13">
    <location>
        <begin position="6"/>
        <end position="26"/>
    </location>
</feature>
<dbReference type="InterPro" id="IPR002401">
    <property type="entry name" value="Cyt_P450_E_grp-I"/>
</dbReference>
<keyword evidence="7 13" id="KW-1133">Transmembrane helix</keyword>
<dbReference type="InterPro" id="IPR050121">
    <property type="entry name" value="Cytochrome_P450_monoxygenase"/>
</dbReference>
<evidence type="ECO:0000256" key="12">
    <source>
        <dbReference type="PIRSR" id="PIRSR602401-1"/>
    </source>
</evidence>
<keyword evidence="8" id="KW-0560">Oxidoreductase</keyword>
<keyword evidence="5 13" id="KW-0812">Transmembrane</keyword>
<comment type="subcellular location">
    <subcellularLocation>
        <location evidence="2">Membrane</location>
    </subcellularLocation>
</comment>
<evidence type="ECO:0000256" key="11">
    <source>
        <dbReference type="ARBA" id="ARBA00023136"/>
    </source>
</evidence>
<dbReference type="GO" id="GO:0020037">
    <property type="term" value="F:heme binding"/>
    <property type="evidence" value="ECO:0007669"/>
    <property type="project" value="InterPro"/>
</dbReference>
<feature type="transmembrane region" description="Helical" evidence="13">
    <location>
        <begin position="38"/>
        <end position="57"/>
    </location>
</feature>
<dbReference type="Pfam" id="PF00067">
    <property type="entry name" value="p450"/>
    <property type="match status" value="1"/>
</dbReference>